<protein>
    <recommendedName>
        <fullName evidence="3">Peptidase S9 prolyl oligopeptidase catalytic domain-containing protein</fullName>
    </recommendedName>
</protein>
<dbReference type="EMBL" id="BSUZ01000001">
    <property type="protein sequence ID" value="GMA87029.1"/>
    <property type="molecule type" value="Genomic_DNA"/>
</dbReference>
<sequence>MAASLVIERRQGMDLLNRAPLEYEDEVAILRDVAAHPQVDAARLGHIGVSHAGEMLFAWCRSTRACCAPASRSSRPATSLLHLDTSDLTPPDPVTGLRDIESLRLQDVEAVLARVDRPVAEARLSSVDLPVLVVGREGDEPAGRVPRDVRACSPSTAPTPSGAPGGTTCTATRCSSSLGPDGEPLLDDVQHEAVEAVVEFLQRTLA</sequence>
<gene>
    <name evidence="1" type="ORF">GCM10025868_22790</name>
</gene>
<evidence type="ECO:0000313" key="1">
    <source>
        <dbReference type="EMBL" id="GMA87029.1"/>
    </source>
</evidence>
<name>A0ABQ6JGW8_9ACTN</name>
<keyword evidence="2" id="KW-1185">Reference proteome</keyword>
<reference evidence="2" key="1">
    <citation type="journal article" date="2019" name="Int. J. Syst. Evol. Microbiol.">
        <title>The Global Catalogue of Microorganisms (GCM) 10K type strain sequencing project: providing services to taxonomists for standard genome sequencing and annotation.</title>
        <authorList>
            <consortium name="The Broad Institute Genomics Platform"/>
            <consortium name="The Broad Institute Genome Sequencing Center for Infectious Disease"/>
            <person name="Wu L."/>
            <person name="Ma J."/>
        </authorList>
    </citation>
    <scope>NUCLEOTIDE SEQUENCE [LARGE SCALE GENOMIC DNA]</scope>
    <source>
        <strain evidence="2">NBRC 108730</strain>
    </source>
</reference>
<evidence type="ECO:0008006" key="3">
    <source>
        <dbReference type="Google" id="ProtNLM"/>
    </source>
</evidence>
<comment type="caution">
    <text evidence="1">The sequence shown here is derived from an EMBL/GenBank/DDBJ whole genome shotgun (WGS) entry which is preliminary data.</text>
</comment>
<proteinExistence type="predicted"/>
<organism evidence="1 2">
    <name type="scientific">Angustibacter aerolatus</name>
    <dbReference type="NCBI Taxonomy" id="1162965"/>
    <lineage>
        <taxon>Bacteria</taxon>
        <taxon>Bacillati</taxon>
        <taxon>Actinomycetota</taxon>
        <taxon>Actinomycetes</taxon>
        <taxon>Kineosporiales</taxon>
        <taxon>Kineosporiaceae</taxon>
    </lineage>
</organism>
<evidence type="ECO:0000313" key="2">
    <source>
        <dbReference type="Proteomes" id="UP001157017"/>
    </source>
</evidence>
<dbReference type="Proteomes" id="UP001157017">
    <property type="component" value="Unassembled WGS sequence"/>
</dbReference>
<accession>A0ABQ6JGW8</accession>